<dbReference type="RefSeq" id="WP_096003017.1">
    <property type="nucleotide sequence ID" value="NZ_NTMR01000002.1"/>
</dbReference>
<accession>A0A2A3MMD4</accession>
<comment type="caution">
    <text evidence="1">The sequence shown here is derived from an EMBL/GenBank/DDBJ whole genome shotgun (WGS) entry which is preliminary data.</text>
</comment>
<sequence length="339" mass="36949">MTEQVEELTRGDALAKVAALEAENAELRKRVCVPDGWMVVPSQCTSQMEDAYDQQCADDNAYGCSMHLPAYEAMLTAVPAPVERLATDGGRNQRFEGLFEGETPDQRDARLASAASVERVERVEREAQSKVARCIGMRPGMGEVTVKVEDGIVSGWLDPGCTVYIYPTTQPAAPAQHSDDVAVDRFAAAMKAKLAAARAKGRSGWDDPSACSIEYLAQLLHAHLRKRNAGTFEDVANFCMMLHQRGADPAALSEAPAPDVAGLEFTLAHPDGEKRTVMMTKDEVQQYMVDEIYEKLGALVCSCEPVGETNVCDCNCIDRIEQFEIAAHQQRGGETCSHC</sequence>
<reference evidence="1 2" key="1">
    <citation type="submission" date="2017-09" db="EMBL/GenBank/DDBJ databases">
        <title>Pseudomonas abyssi sp. nov. isolated from Abyssopelagic Water.</title>
        <authorList>
            <person name="Wei Y."/>
        </authorList>
    </citation>
    <scope>NUCLEOTIDE SEQUENCE [LARGE SCALE GENOMIC DNA]</scope>
    <source>
        <strain evidence="1 2">MT5</strain>
    </source>
</reference>
<evidence type="ECO:0000313" key="2">
    <source>
        <dbReference type="Proteomes" id="UP000242313"/>
    </source>
</evidence>
<protein>
    <submittedName>
        <fullName evidence="1">Uncharacterized protein</fullName>
    </submittedName>
</protein>
<name>A0A2A3MMD4_9PSED</name>
<evidence type="ECO:0000313" key="1">
    <source>
        <dbReference type="EMBL" id="PBK05943.1"/>
    </source>
</evidence>
<dbReference type="Proteomes" id="UP000242313">
    <property type="component" value="Unassembled WGS sequence"/>
</dbReference>
<keyword evidence="2" id="KW-1185">Reference proteome</keyword>
<dbReference type="AlphaFoldDB" id="A0A2A3MMD4"/>
<dbReference type="EMBL" id="NTMR01000002">
    <property type="protein sequence ID" value="PBK05943.1"/>
    <property type="molecule type" value="Genomic_DNA"/>
</dbReference>
<proteinExistence type="predicted"/>
<gene>
    <name evidence="1" type="ORF">CNQ84_00775</name>
</gene>
<organism evidence="1 2">
    <name type="scientific">Pseudomonas abyssi</name>
    <dbReference type="NCBI Taxonomy" id="170540"/>
    <lineage>
        <taxon>Bacteria</taxon>
        <taxon>Pseudomonadati</taxon>
        <taxon>Pseudomonadota</taxon>
        <taxon>Gammaproteobacteria</taxon>
        <taxon>Pseudomonadales</taxon>
        <taxon>Pseudomonadaceae</taxon>
        <taxon>Pseudomonas</taxon>
    </lineage>
</organism>